<evidence type="ECO:0000313" key="2">
    <source>
        <dbReference type="EMBL" id="MBB6037759.1"/>
    </source>
</evidence>
<dbReference type="InterPro" id="IPR027417">
    <property type="entry name" value="P-loop_NTPase"/>
</dbReference>
<sequence length="550" mass="61314">MLLELLQGLIKRAEDSADERFPILLNLSAWLPKFSKLEQWIAHEASVRYQVSSDFISDSLASGEAILLLDGLDELAQHNREKCIEAINTFRIRHGEAGIAICCRSKDYEQLETKLRTYGSVEIQPLTMAQVESYLRRHGRQHALETLQQDLELKRLVRTPLLLSILMLAYQDRSTADVEAPNALARLVTRYVQVMLEQRGRTPDQRSRLVTQLSYIARATTASKQTVFDFDSFDTDWVYPYHSTIRARVACALIASPVALLAWMWAYDGILAAIAVIIACICMAIPNENQIDSGWLTFSAGRRIIGDHATVEPNPLKELGLSLAAIAIEQPASIIVGLPLGTMAGFLFGWSTTSGIAFGVASFASVWITCGICLMTWHVAEPDRVPARKREIPGPQAVAVRFRGLIFVHVGATLTFLVAYIIVYLGIQWSGYGTYANEKATTFAVVVSLLSAWYIFVAFGELASVEQSIIRSILAKKRVLFKPLRPWLDHACECLLLRKVGESYAFPHLVLRDFFASIWSDTGVPQERIEELLQLSNTTSVATNSFQSKA</sequence>
<feature type="transmembrane region" description="Helical" evidence="1">
    <location>
        <begin position="332"/>
        <end position="350"/>
    </location>
</feature>
<accession>A0A841FZ89</accession>
<keyword evidence="3" id="KW-1185">Reference proteome</keyword>
<dbReference type="Proteomes" id="UP000548476">
    <property type="component" value="Unassembled WGS sequence"/>
</dbReference>
<keyword evidence="1" id="KW-0472">Membrane</keyword>
<evidence type="ECO:0008006" key="4">
    <source>
        <dbReference type="Google" id="ProtNLM"/>
    </source>
</evidence>
<comment type="caution">
    <text evidence="2">The sequence shown here is derived from an EMBL/GenBank/DDBJ whole genome shotgun (WGS) entry which is preliminary data.</text>
</comment>
<feature type="transmembrane region" description="Helical" evidence="1">
    <location>
        <begin position="400"/>
        <end position="423"/>
    </location>
</feature>
<keyword evidence="1" id="KW-0812">Transmembrane</keyword>
<dbReference type="AlphaFoldDB" id="A0A841FZ89"/>
<reference evidence="2 3" key="1">
    <citation type="submission" date="2020-08" db="EMBL/GenBank/DDBJ databases">
        <title>Genomic Encyclopedia of Type Strains, Phase IV (KMG-IV): sequencing the most valuable type-strain genomes for metagenomic binning, comparative biology and taxonomic classification.</title>
        <authorList>
            <person name="Goeker M."/>
        </authorList>
    </citation>
    <scope>NUCLEOTIDE SEQUENCE [LARGE SCALE GENOMIC DNA]</scope>
    <source>
        <strain evidence="2 3">YIM 65646</strain>
    </source>
</reference>
<organism evidence="2 3">
    <name type="scientific">Phytomonospora endophytica</name>
    <dbReference type="NCBI Taxonomy" id="714109"/>
    <lineage>
        <taxon>Bacteria</taxon>
        <taxon>Bacillati</taxon>
        <taxon>Actinomycetota</taxon>
        <taxon>Actinomycetes</taxon>
        <taxon>Micromonosporales</taxon>
        <taxon>Micromonosporaceae</taxon>
        <taxon>Phytomonospora</taxon>
    </lineage>
</organism>
<protein>
    <recommendedName>
        <fullName evidence="4">NACHT domain-containing protein</fullName>
    </recommendedName>
</protein>
<proteinExistence type="predicted"/>
<dbReference type="Gene3D" id="3.40.50.300">
    <property type="entry name" value="P-loop containing nucleotide triphosphate hydrolases"/>
    <property type="match status" value="1"/>
</dbReference>
<dbReference type="EMBL" id="JACHGT010000013">
    <property type="protein sequence ID" value="MBB6037759.1"/>
    <property type="molecule type" value="Genomic_DNA"/>
</dbReference>
<gene>
    <name evidence="2" type="ORF">HNR73_005637</name>
</gene>
<feature type="transmembrane region" description="Helical" evidence="1">
    <location>
        <begin position="443"/>
        <end position="463"/>
    </location>
</feature>
<evidence type="ECO:0000256" key="1">
    <source>
        <dbReference type="SAM" id="Phobius"/>
    </source>
</evidence>
<keyword evidence="1" id="KW-1133">Transmembrane helix</keyword>
<name>A0A841FZ89_9ACTN</name>
<feature type="transmembrane region" description="Helical" evidence="1">
    <location>
        <begin position="356"/>
        <end position="379"/>
    </location>
</feature>
<feature type="transmembrane region" description="Helical" evidence="1">
    <location>
        <begin position="260"/>
        <end position="285"/>
    </location>
</feature>
<evidence type="ECO:0000313" key="3">
    <source>
        <dbReference type="Proteomes" id="UP000548476"/>
    </source>
</evidence>